<feature type="transmembrane region" description="Helical" evidence="8">
    <location>
        <begin position="323"/>
        <end position="344"/>
    </location>
</feature>
<keyword evidence="2" id="KW-1003">Cell membrane</keyword>
<keyword evidence="4" id="KW-0808">Transferase</keyword>
<dbReference type="EMBL" id="CP047901">
    <property type="protein sequence ID" value="QHO63523.1"/>
    <property type="molecule type" value="Genomic_DNA"/>
</dbReference>
<gene>
    <name evidence="10" type="ORF">MICH65_0542</name>
</gene>
<dbReference type="GO" id="GO:0016763">
    <property type="term" value="F:pentosyltransferase activity"/>
    <property type="evidence" value="ECO:0007669"/>
    <property type="project" value="TreeGrafter"/>
</dbReference>
<evidence type="ECO:0000256" key="5">
    <source>
        <dbReference type="ARBA" id="ARBA00022692"/>
    </source>
</evidence>
<dbReference type="KEGG" id="caqa:MICH65_0542"/>
<keyword evidence="7 8" id="KW-0472">Membrane</keyword>
<dbReference type="GO" id="GO:0005886">
    <property type="term" value="C:plasma membrane"/>
    <property type="evidence" value="ECO:0007669"/>
    <property type="project" value="UniProtKB-SubCell"/>
</dbReference>
<dbReference type="Pfam" id="PF13231">
    <property type="entry name" value="PMT_2"/>
    <property type="match status" value="1"/>
</dbReference>
<feature type="transmembrane region" description="Helical" evidence="8">
    <location>
        <begin position="220"/>
        <end position="237"/>
    </location>
</feature>
<evidence type="ECO:0000256" key="2">
    <source>
        <dbReference type="ARBA" id="ARBA00022475"/>
    </source>
</evidence>
<feature type="transmembrane region" description="Helical" evidence="8">
    <location>
        <begin position="196"/>
        <end position="215"/>
    </location>
</feature>
<feature type="domain" description="Glycosyltransferase RgtA/B/C/D-like" evidence="9">
    <location>
        <begin position="99"/>
        <end position="233"/>
    </location>
</feature>
<evidence type="ECO:0000259" key="9">
    <source>
        <dbReference type="Pfam" id="PF13231"/>
    </source>
</evidence>
<accession>A0A857N870</accession>
<organism evidence="10 11">
    <name type="scientific">Candidatus Chazhemtobacterium aquaticus</name>
    <dbReference type="NCBI Taxonomy" id="2715735"/>
    <lineage>
        <taxon>Bacteria</taxon>
        <taxon>Candidatus Chazhemtobacteraceae</taxon>
        <taxon>Candidatus Chazhemtobacterium</taxon>
    </lineage>
</organism>
<protein>
    <recommendedName>
        <fullName evidence="9">Glycosyltransferase RgtA/B/C/D-like domain-containing protein</fullName>
    </recommendedName>
</protein>
<dbReference type="AlphaFoldDB" id="A0A857N870"/>
<feature type="transmembrane region" description="Helical" evidence="8">
    <location>
        <begin position="126"/>
        <end position="143"/>
    </location>
</feature>
<proteinExistence type="predicted"/>
<dbReference type="GO" id="GO:0009103">
    <property type="term" value="P:lipopolysaccharide biosynthetic process"/>
    <property type="evidence" value="ECO:0007669"/>
    <property type="project" value="UniProtKB-ARBA"/>
</dbReference>
<feature type="transmembrane region" description="Helical" evidence="8">
    <location>
        <begin position="298"/>
        <end position="317"/>
    </location>
</feature>
<dbReference type="Proteomes" id="UP000463983">
    <property type="component" value="Chromosome"/>
</dbReference>
<sequence>MKHKILLILILLLALILRWYKIDNPLADWHSWRQADTASVSQEYLKNGIDLLHPRFHDLSSFPSDIDNPQGYRMAEFPLYNAIHAFIAGNFTTFDLDQWGRVLSIVYSLISIIFLYALVSLLTDRYTGLLSAFFMAVLPFSIYYSRVVLPDPLMITLTLAGSYYFVKATRQPNLAHFFLSSTLLAFALLVKPYAVFYFLPLVWLGLITWGFKLLLKPSTYIFLIIVFAPLILWRLWIQQFPEGIPSNLWLYNYMNIRLRPAWWRWLFYERLSLLILGAFGLLPFLTGLVTKLKPKEHYFFHLWLVGIFAYLVIFAGGNVTHDYYQAITIPVLAVFLAKGTLFLVKPNPSLIWPFTPLLVSACIALSLAFSWYQIKGYYQVNNWSIVEAGIRADKLLPADAKVIAPYNGDTAFLYQTRRSGWPISFWGIPYLLERGATHYVSVNFDDQTNQVISDPNNTILEQTDRYVIVELNQNK</sequence>
<keyword evidence="11" id="KW-1185">Reference proteome</keyword>
<evidence type="ECO:0000313" key="11">
    <source>
        <dbReference type="Proteomes" id="UP000463983"/>
    </source>
</evidence>
<dbReference type="InterPro" id="IPR038731">
    <property type="entry name" value="RgtA/B/C-like"/>
</dbReference>
<feature type="transmembrane region" description="Helical" evidence="8">
    <location>
        <begin position="351"/>
        <end position="372"/>
    </location>
</feature>
<keyword evidence="6 8" id="KW-1133">Transmembrane helix</keyword>
<feature type="transmembrane region" description="Helical" evidence="8">
    <location>
        <begin position="149"/>
        <end position="166"/>
    </location>
</feature>
<evidence type="ECO:0000256" key="6">
    <source>
        <dbReference type="ARBA" id="ARBA00022989"/>
    </source>
</evidence>
<name>A0A857N870_9BACT</name>
<evidence type="ECO:0000313" key="10">
    <source>
        <dbReference type="EMBL" id="QHO63523.1"/>
    </source>
</evidence>
<keyword evidence="5 8" id="KW-0812">Transmembrane</keyword>
<dbReference type="PANTHER" id="PTHR33908">
    <property type="entry name" value="MANNOSYLTRANSFERASE YKCB-RELATED"/>
    <property type="match status" value="1"/>
</dbReference>
<reference evidence="11" key="1">
    <citation type="journal article" date="2020" name="Microorganisms">
        <title>Complete Genome of a Member of a New Bacterial Lineage in the Microgenomates Group Reveals an Unusual Nucleotide Composition Disparity Between Two Strands of DNA and Limited Metabolic Potential.</title>
        <authorList>
            <person name="Kadnikov V.V."/>
            <person name="Mardanov A.V."/>
            <person name="Beletsky A.V."/>
            <person name="Karnachuk O.V."/>
            <person name="Ravin N.V."/>
        </authorList>
    </citation>
    <scope>NUCLEOTIDE SEQUENCE [LARGE SCALE GENOMIC DNA]</scope>
</reference>
<feature type="transmembrane region" description="Helical" evidence="8">
    <location>
        <begin position="99"/>
        <end position="119"/>
    </location>
</feature>
<evidence type="ECO:0000256" key="8">
    <source>
        <dbReference type="SAM" id="Phobius"/>
    </source>
</evidence>
<evidence type="ECO:0000256" key="3">
    <source>
        <dbReference type="ARBA" id="ARBA00022676"/>
    </source>
</evidence>
<evidence type="ECO:0000256" key="7">
    <source>
        <dbReference type="ARBA" id="ARBA00023136"/>
    </source>
</evidence>
<comment type="subcellular location">
    <subcellularLocation>
        <location evidence="1">Cell membrane</location>
        <topology evidence="1">Multi-pass membrane protein</topology>
    </subcellularLocation>
</comment>
<keyword evidence="3" id="KW-0328">Glycosyltransferase</keyword>
<dbReference type="PANTHER" id="PTHR33908:SF11">
    <property type="entry name" value="MEMBRANE PROTEIN"/>
    <property type="match status" value="1"/>
</dbReference>
<feature type="transmembrane region" description="Helical" evidence="8">
    <location>
        <begin position="265"/>
        <end position="286"/>
    </location>
</feature>
<evidence type="ECO:0000256" key="1">
    <source>
        <dbReference type="ARBA" id="ARBA00004651"/>
    </source>
</evidence>
<dbReference type="RefSeq" id="WP_161931901.1">
    <property type="nucleotide sequence ID" value="NZ_CP047901.1"/>
</dbReference>
<dbReference type="InterPro" id="IPR050297">
    <property type="entry name" value="LipidA_mod_glycosyltrf_83"/>
</dbReference>
<evidence type="ECO:0000256" key="4">
    <source>
        <dbReference type="ARBA" id="ARBA00022679"/>
    </source>
</evidence>